<dbReference type="RefSeq" id="WP_324718055.1">
    <property type="nucleotide sequence ID" value="NZ_CP141615.1"/>
</dbReference>
<keyword evidence="1" id="KW-0812">Transmembrane</keyword>
<dbReference type="Proteomes" id="UP001332192">
    <property type="component" value="Chromosome"/>
</dbReference>
<feature type="transmembrane region" description="Helical" evidence="1">
    <location>
        <begin position="105"/>
        <end position="127"/>
    </location>
</feature>
<evidence type="ECO:0000313" key="3">
    <source>
        <dbReference type="Proteomes" id="UP001332192"/>
    </source>
</evidence>
<dbReference type="EMBL" id="CP141615">
    <property type="protein sequence ID" value="WRP18783.1"/>
    <property type="molecule type" value="Genomic_DNA"/>
</dbReference>
<evidence type="ECO:0000256" key="1">
    <source>
        <dbReference type="SAM" id="Phobius"/>
    </source>
</evidence>
<organism evidence="2 3">
    <name type="scientific">Carboxydichorda subterranea</name>
    <dbReference type="NCBI Taxonomy" id="3109565"/>
    <lineage>
        <taxon>Bacteria</taxon>
        <taxon>Bacillati</taxon>
        <taxon>Bacillota</taxon>
        <taxon>Limnochordia</taxon>
        <taxon>Limnochordales</taxon>
        <taxon>Geochordaceae</taxon>
        <taxon>Carboxydichorda</taxon>
    </lineage>
</organism>
<keyword evidence="3" id="KW-1185">Reference proteome</keyword>
<feature type="transmembrane region" description="Helical" evidence="1">
    <location>
        <begin position="6"/>
        <end position="22"/>
    </location>
</feature>
<protein>
    <recommendedName>
        <fullName evidence="4">Spore germination protein</fullName>
    </recommendedName>
</protein>
<feature type="transmembrane region" description="Helical" evidence="1">
    <location>
        <begin position="34"/>
        <end position="53"/>
    </location>
</feature>
<feature type="transmembrane region" description="Helical" evidence="1">
    <location>
        <begin position="181"/>
        <end position="199"/>
    </location>
</feature>
<feature type="transmembrane region" description="Helical" evidence="1">
    <location>
        <begin position="249"/>
        <end position="268"/>
    </location>
</feature>
<evidence type="ECO:0000313" key="2">
    <source>
        <dbReference type="EMBL" id="WRP18783.1"/>
    </source>
</evidence>
<feature type="transmembrane region" description="Helical" evidence="1">
    <location>
        <begin position="73"/>
        <end position="93"/>
    </location>
</feature>
<proteinExistence type="predicted"/>
<feature type="transmembrane region" description="Helical" evidence="1">
    <location>
        <begin position="330"/>
        <end position="350"/>
    </location>
</feature>
<feature type="transmembrane region" description="Helical" evidence="1">
    <location>
        <begin position="274"/>
        <end position="293"/>
    </location>
</feature>
<feature type="transmembrane region" description="Helical" evidence="1">
    <location>
        <begin position="139"/>
        <end position="156"/>
    </location>
</feature>
<gene>
    <name evidence="2" type="ORF">U7230_07270</name>
</gene>
<evidence type="ECO:0008006" key="4">
    <source>
        <dbReference type="Google" id="ProtNLM"/>
    </source>
</evidence>
<accession>A0ABZ1C1M4</accession>
<feature type="transmembrane region" description="Helical" evidence="1">
    <location>
        <begin position="214"/>
        <end position="237"/>
    </location>
</feature>
<keyword evidence="1" id="KW-1133">Transmembrane helix</keyword>
<sequence>MSEGQLAAWATVAGLGASLFLPDRLIAWMGPASWVAALVGLAIATLWLLAAWTTGPAPATPLRAAPSPGPVRGLVLVSGLLSALSLGLTLLLSIAHMSAILHDTVLELTPIWALRLLTTLPLLYSLLLPPQVTAWTAQLWGWLLVPLLVFTSINYVRRGDWSSVVRLTMESVAHFARSPRAALGALILFSLPLALAWVWSQGPRAGRLPALPRWSTVAMVVTTLVVALHTAVPVAYFGPAVVRTIRDPFFATLAVTTVPGLGNPRAIYLSGPGWMVGLQMYGALMAHAAAGALQAAWGRPLPTMRAVVAAWLVAVAFIPLTEFARLELGPLAGLLLGLASLSWLVARWAGPLLGREGSRRSPGPGPASGEAKAG</sequence>
<keyword evidence="1" id="KW-0472">Membrane</keyword>
<name>A0ABZ1C1M4_9FIRM</name>
<feature type="transmembrane region" description="Helical" evidence="1">
    <location>
        <begin position="305"/>
        <end position="324"/>
    </location>
</feature>
<reference evidence="2 3" key="1">
    <citation type="journal article" date="2024" name="Front. Microbiol.">
        <title>Novel thermophilic genera Geochorda gen. nov. and Carboxydochorda gen. nov. from the deep terrestrial subsurface reveal the ecophysiological diversity in the class Limnochordia.</title>
        <authorList>
            <person name="Karnachuk O.V."/>
            <person name="Lukina A.P."/>
            <person name="Avakyan M.R."/>
            <person name="Kadnikov V.V."/>
            <person name="Begmatov S."/>
            <person name="Beletsky A.V."/>
            <person name="Vlasova K.G."/>
            <person name="Novikov A.A."/>
            <person name="Shcherbakova V.A."/>
            <person name="Mardanov A.V."/>
            <person name="Ravin N.V."/>
        </authorList>
    </citation>
    <scope>NUCLEOTIDE SEQUENCE [LARGE SCALE GENOMIC DNA]</scope>
    <source>
        <strain evidence="2 3">L945</strain>
    </source>
</reference>